<dbReference type="PANTHER" id="PTHR14207:SF0">
    <property type="entry name" value="3-BETA-HYDROXYSTEROID-DELTA(8),DELTA(7)-ISOMERASE"/>
    <property type="match status" value="1"/>
</dbReference>
<evidence type="ECO:0000256" key="11">
    <source>
        <dbReference type="ARBA" id="ARBA00023221"/>
    </source>
</evidence>
<evidence type="ECO:0000256" key="5">
    <source>
        <dbReference type="ARBA" id="ARBA00022955"/>
    </source>
</evidence>
<dbReference type="GO" id="GO:0000247">
    <property type="term" value="F:C-8 sterol isomerase activity"/>
    <property type="evidence" value="ECO:0007669"/>
    <property type="project" value="TreeGrafter"/>
</dbReference>
<reference evidence="16" key="2">
    <citation type="submission" date="2010-07" db="EMBL/GenBank/DDBJ databases">
        <authorList>
            <consortium name="The Broad Institute Genome Sequencing Platform"/>
            <consortium name="Broad Institute Genome Sequencing Center for Infectious Disease"/>
            <person name="Ma L.-J."/>
            <person name="Dead R."/>
            <person name="Young S."/>
            <person name="Zeng Q."/>
            <person name="Koehrsen M."/>
            <person name="Alvarado L."/>
            <person name="Berlin A."/>
            <person name="Chapman S.B."/>
            <person name="Chen Z."/>
            <person name="Freedman E."/>
            <person name="Gellesch M."/>
            <person name="Goldberg J."/>
            <person name="Griggs A."/>
            <person name="Gujja S."/>
            <person name="Heilman E.R."/>
            <person name="Heiman D."/>
            <person name="Hepburn T."/>
            <person name="Howarth C."/>
            <person name="Jen D."/>
            <person name="Larson L."/>
            <person name="Mehta T."/>
            <person name="Neiman D."/>
            <person name="Pearson M."/>
            <person name="Roberts A."/>
            <person name="Saif S."/>
            <person name="Shea T."/>
            <person name="Shenoy N."/>
            <person name="Sisk P."/>
            <person name="Stolte C."/>
            <person name="Sykes S."/>
            <person name="Walk T."/>
            <person name="White J."/>
            <person name="Yandava C."/>
            <person name="Haas B."/>
            <person name="Nusbaum C."/>
            <person name="Birren B."/>
        </authorList>
    </citation>
    <scope>NUCLEOTIDE SEQUENCE</scope>
    <source>
        <strain evidence="16">R3-111a-1</strain>
    </source>
</reference>
<keyword evidence="5" id="KW-0752">Steroid biosynthesis</keyword>
<evidence type="ECO:0000256" key="14">
    <source>
        <dbReference type="SAM" id="Phobius"/>
    </source>
</evidence>
<keyword evidence="3" id="KW-0444">Lipid biosynthesis</keyword>
<feature type="transmembrane region" description="Helical" evidence="14">
    <location>
        <begin position="122"/>
        <end position="141"/>
    </location>
</feature>
<dbReference type="GO" id="GO:0016126">
    <property type="term" value="P:sterol biosynthetic process"/>
    <property type="evidence" value="ECO:0007669"/>
    <property type="project" value="UniProtKB-KW"/>
</dbReference>
<dbReference type="GO" id="GO:0047750">
    <property type="term" value="F:cholestenol delta-isomerase activity"/>
    <property type="evidence" value="ECO:0007669"/>
    <property type="project" value="InterPro"/>
</dbReference>
<accession>J3P8C5</accession>
<dbReference type="PANTHER" id="PTHR14207">
    <property type="entry name" value="STEROL ISOMERASE"/>
    <property type="match status" value="1"/>
</dbReference>
<evidence type="ECO:0000259" key="15">
    <source>
        <dbReference type="PROSITE" id="PS51751"/>
    </source>
</evidence>
<reference evidence="16" key="3">
    <citation type="submission" date="2010-09" db="EMBL/GenBank/DDBJ databases">
        <title>Annotation of Gaeumannomyces graminis var. tritici R3-111a-1.</title>
        <authorList>
            <consortium name="The Broad Institute Genome Sequencing Platform"/>
            <person name="Ma L.-J."/>
            <person name="Dead R."/>
            <person name="Young S.K."/>
            <person name="Zeng Q."/>
            <person name="Gargeya S."/>
            <person name="Fitzgerald M."/>
            <person name="Haas B."/>
            <person name="Abouelleil A."/>
            <person name="Alvarado L."/>
            <person name="Arachchi H.M."/>
            <person name="Berlin A."/>
            <person name="Brown A."/>
            <person name="Chapman S.B."/>
            <person name="Chen Z."/>
            <person name="Dunbar C."/>
            <person name="Freedman E."/>
            <person name="Gearin G."/>
            <person name="Gellesch M."/>
            <person name="Goldberg J."/>
            <person name="Griggs A."/>
            <person name="Gujja S."/>
            <person name="Heiman D."/>
            <person name="Howarth C."/>
            <person name="Larson L."/>
            <person name="Lui A."/>
            <person name="MacDonald P.J.P."/>
            <person name="Mehta T."/>
            <person name="Montmayeur A."/>
            <person name="Murphy C."/>
            <person name="Neiman D."/>
            <person name="Pearson M."/>
            <person name="Priest M."/>
            <person name="Roberts A."/>
            <person name="Saif S."/>
            <person name="Shea T."/>
            <person name="Shenoy N."/>
            <person name="Sisk P."/>
            <person name="Stolte C."/>
            <person name="Sykes S."/>
            <person name="Yandava C."/>
            <person name="Wortman J."/>
            <person name="Nusbaum C."/>
            <person name="Birren B."/>
        </authorList>
    </citation>
    <scope>NUCLEOTIDE SEQUENCE</scope>
    <source>
        <strain evidence="16">R3-111a-1</strain>
    </source>
</reference>
<evidence type="ECO:0000256" key="6">
    <source>
        <dbReference type="ARBA" id="ARBA00022989"/>
    </source>
</evidence>
<evidence type="ECO:0000256" key="7">
    <source>
        <dbReference type="ARBA" id="ARBA00023011"/>
    </source>
</evidence>
<keyword evidence="6 13" id="KW-1133">Transmembrane helix</keyword>
<dbReference type="GO" id="GO:0016020">
    <property type="term" value="C:membrane"/>
    <property type="evidence" value="ECO:0007669"/>
    <property type="project" value="UniProtKB-SubCell"/>
</dbReference>
<dbReference type="AlphaFoldDB" id="J3P8C5"/>
<evidence type="ECO:0000256" key="1">
    <source>
        <dbReference type="ARBA" id="ARBA00004141"/>
    </source>
</evidence>
<dbReference type="InterPro" id="IPR007905">
    <property type="entry name" value="EBP"/>
</dbReference>
<comment type="similarity">
    <text evidence="2">Belongs to the EBP family.</text>
</comment>
<evidence type="ECO:0000256" key="3">
    <source>
        <dbReference type="ARBA" id="ARBA00022516"/>
    </source>
</evidence>
<dbReference type="Pfam" id="PF05241">
    <property type="entry name" value="EBP"/>
    <property type="match status" value="1"/>
</dbReference>
<reference evidence="18" key="1">
    <citation type="submission" date="2010-07" db="EMBL/GenBank/DDBJ databases">
        <title>The genome sequence of Gaeumannomyces graminis var. tritici strain R3-111a-1.</title>
        <authorList>
            <consortium name="The Broad Institute Genome Sequencing Platform"/>
            <person name="Ma L.-J."/>
            <person name="Dead R."/>
            <person name="Young S."/>
            <person name="Zeng Q."/>
            <person name="Koehrsen M."/>
            <person name="Alvarado L."/>
            <person name="Berlin A."/>
            <person name="Chapman S.B."/>
            <person name="Chen Z."/>
            <person name="Freedman E."/>
            <person name="Gellesch M."/>
            <person name="Goldberg J."/>
            <person name="Griggs A."/>
            <person name="Gujja S."/>
            <person name="Heilman E.R."/>
            <person name="Heiman D."/>
            <person name="Hepburn T."/>
            <person name="Howarth C."/>
            <person name="Jen D."/>
            <person name="Larson L."/>
            <person name="Mehta T."/>
            <person name="Neiman D."/>
            <person name="Pearson M."/>
            <person name="Roberts A."/>
            <person name="Saif S."/>
            <person name="Shea T."/>
            <person name="Shenoy N."/>
            <person name="Sisk P."/>
            <person name="Stolte C."/>
            <person name="Sykes S."/>
            <person name="Walk T."/>
            <person name="White J."/>
            <person name="Yandava C."/>
            <person name="Haas B."/>
            <person name="Nusbaum C."/>
            <person name="Birren B."/>
        </authorList>
    </citation>
    <scope>NUCLEOTIDE SEQUENCE [LARGE SCALE GENOMIC DNA]</scope>
    <source>
        <strain evidence="18">R3-111a-1</strain>
    </source>
</reference>
<dbReference type="HOGENOM" id="CLU_072128_0_0_1"/>
<evidence type="ECO:0000256" key="2">
    <source>
        <dbReference type="ARBA" id="ARBA00008337"/>
    </source>
</evidence>
<evidence type="ECO:0000256" key="13">
    <source>
        <dbReference type="PROSITE-ProRule" id="PRU01087"/>
    </source>
</evidence>
<dbReference type="Proteomes" id="UP000006039">
    <property type="component" value="Unassembled WGS sequence"/>
</dbReference>
<keyword evidence="7" id="KW-0756">Sterol biosynthesis</keyword>
<evidence type="ECO:0000313" key="16">
    <source>
        <dbReference type="EMBL" id="EJT72908.1"/>
    </source>
</evidence>
<reference evidence="17" key="5">
    <citation type="submission" date="2018-04" db="UniProtKB">
        <authorList>
            <consortium name="EnsemblFungi"/>
        </authorList>
    </citation>
    <scope>IDENTIFICATION</scope>
    <source>
        <strain evidence="17">R3-111a-1</strain>
    </source>
</reference>
<keyword evidence="8" id="KW-0443">Lipid metabolism</keyword>
<evidence type="ECO:0000256" key="9">
    <source>
        <dbReference type="ARBA" id="ARBA00023136"/>
    </source>
</evidence>
<keyword evidence="18" id="KW-1185">Reference proteome</keyword>
<dbReference type="InterPro" id="IPR033118">
    <property type="entry name" value="EXPERA"/>
</dbReference>
<dbReference type="GO" id="GO:0005783">
    <property type="term" value="C:endoplasmic reticulum"/>
    <property type="evidence" value="ECO:0007669"/>
    <property type="project" value="TreeGrafter"/>
</dbReference>
<keyword evidence="9 13" id="KW-0472">Membrane</keyword>
<dbReference type="EMBL" id="GL385399">
    <property type="protein sequence ID" value="EJT72908.1"/>
    <property type="molecule type" value="Genomic_DNA"/>
</dbReference>
<feature type="transmembrane region" description="Helical" evidence="14">
    <location>
        <begin position="30"/>
        <end position="50"/>
    </location>
</feature>
<keyword evidence="4 13" id="KW-0812">Transmembrane</keyword>
<feature type="transmembrane region" description="Helical" evidence="14">
    <location>
        <begin position="62"/>
        <end position="84"/>
    </location>
</feature>
<organism evidence="16">
    <name type="scientific">Gaeumannomyces tritici (strain R3-111a-1)</name>
    <name type="common">Wheat and barley take-all root rot fungus</name>
    <name type="synonym">Gaeumannomyces graminis var. tritici</name>
    <dbReference type="NCBI Taxonomy" id="644352"/>
    <lineage>
        <taxon>Eukaryota</taxon>
        <taxon>Fungi</taxon>
        <taxon>Dikarya</taxon>
        <taxon>Ascomycota</taxon>
        <taxon>Pezizomycotina</taxon>
        <taxon>Sordariomycetes</taxon>
        <taxon>Sordariomycetidae</taxon>
        <taxon>Magnaporthales</taxon>
        <taxon>Magnaporthaceae</taxon>
        <taxon>Gaeumannomyces</taxon>
    </lineage>
</organism>
<gene>
    <name evidence="17" type="primary">20350217</name>
    <name evidence="16" type="ORF">GGTG_09759</name>
</gene>
<evidence type="ECO:0000256" key="10">
    <source>
        <dbReference type="ARBA" id="ARBA00023166"/>
    </source>
</evidence>
<comment type="subcellular location">
    <subcellularLocation>
        <location evidence="1">Membrane</location>
        <topology evidence="1">Multi-pass membrane protein</topology>
    </subcellularLocation>
</comment>
<dbReference type="GeneID" id="20350217"/>
<feature type="transmembrane region" description="Helical" evidence="14">
    <location>
        <begin position="185"/>
        <end position="207"/>
    </location>
</feature>
<protein>
    <submittedName>
        <fullName evidence="16">3-beta-hydroxysteroid-Delta(8), Delta(7)-isomerase</fullName>
    </submittedName>
</protein>
<reference evidence="17" key="4">
    <citation type="journal article" date="2015" name="G3 (Bethesda)">
        <title>Genome sequences of three phytopathogenic species of the Magnaporthaceae family of fungi.</title>
        <authorList>
            <person name="Okagaki L.H."/>
            <person name="Nunes C.C."/>
            <person name="Sailsbery J."/>
            <person name="Clay B."/>
            <person name="Brown D."/>
            <person name="John T."/>
            <person name="Oh Y."/>
            <person name="Young N."/>
            <person name="Fitzgerald M."/>
            <person name="Haas B.J."/>
            <person name="Zeng Q."/>
            <person name="Young S."/>
            <person name="Adiconis X."/>
            <person name="Fan L."/>
            <person name="Levin J.Z."/>
            <person name="Mitchell T.K."/>
            <person name="Okubara P.A."/>
            <person name="Farman M.L."/>
            <person name="Kohn L.M."/>
            <person name="Birren B."/>
            <person name="Ma L.-J."/>
            <person name="Dean R.A."/>
        </authorList>
    </citation>
    <scope>NUCLEOTIDE SEQUENCE</scope>
    <source>
        <strain evidence="17">R3-111a-1</strain>
    </source>
</reference>
<feature type="domain" description="EXPERA" evidence="15">
    <location>
        <begin position="60"/>
        <end position="206"/>
    </location>
</feature>
<dbReference type="STRING" id="644352.J3P8C5"/>
<name>J3P8C5_GAET3</name>
<dbReference type="EnsemblFungi" id="EJT72908">
    <property type="protein sequence ID" value="EJT72908"/>
    <property type="gene ID" value="GGTG_09759"/>
</dbReference>
<keyword evidence="11" id="KW-0753">Steroid metabolism</keyword>
<evidence type="ECO:0000256" key="12">
    <source>
        <dbReference type="ARBA" id="ARBA00023235"/>
    </source>
</evidence>
<sequence>MAENMSSAHPYSPVGVEIPGYVANTLTTPAIFAIFASTLSAVLLPAAYRIRRARPDLPAGEMATAMWFVACAVIHFFLEGYYALNFRDIASQSAVPAQLWKEYSLSDSRYLLRDPFMVPMEGVTAFVWGPLSAVLALLVVTGHPLRHPLQLLVSAGQFYGDVLYYGNFMMHERVWGRDHCRPEPYYFWCYYVFMNAIWIVVPGFLAFSSIRASARAFAVADRAAAAAAAASSSSSAAGKGGKKASS</sequence>
<dbReference type="OrthoDB" id="58557at2759"/>
<evidence type="ECO:0000256" key="4">
    <source>
        <dbReference type="ARBA" id="ARBA00022692"/>
    </source>
</evidence>
<proteinExistence type="inferred from homology"/>
<dbReference type="RefSeq" id="XP_009225882.1">
    <property type="nucleotide sequence ID" value="XM_009227618.1"/>
</dbReference>
<evidence type="ECO:0000313" key="17">
    <source>
        <dbReference type="EnsemblFungi" id="EJT72908"/>
    </source>
</evidence>
<dbReference type="eggNOG" id="KOG4826">
    <property type="taxonomic scope" value="Eukaryota"/>
</dbReference>
<evidence type="ECO:0000256" key="8">
    <source>
        <dbReference type="ARBA" id="ARBA00023098"/>
    </source>
</evidence>
<keyword evidence="12 16" id="KW-0413">Isomerase</keyword>
<evidence type="ECO:0000313" key="18">
    <source>
        <dbReference type="Proteomes" id="UP000006039"/>
    </source>
</evidence>
<dbReference type="VEuPathDB" id="FungiDB:GGTG_09759"/>
<keyword evidence="10" id="KW-1207">Sterol metabolism</keyword>
<dbReference type="PROSITE" id="PS51751">
    <property type="entry name" value="EXPERA"/>
    <property type="match status" value="1"/>
</dbReference>
<dbReference type="GO" id="GO:0004769">
    <property type="term" value="F:steroid Delta-isomerase activity"/>
    <property type="evidence" value="ECO:0007669"/>
    <property type="project" value="TreeGrafter"/>
</dbReference>